<dbReference type="Proteomes" id="UP000008392">
    <property type="component" value="Chromosome"/>
</dbReference>
<gene>
    <name evidence="1" type="ordered locus">CFU_1498</name>
</gene>
<dbReference type="HOGENOM" id="CLU_152445_0_1_4"/>
<reference evidence="1 2" key="4">
    <citation type="journal article" date="2010" name="Environ. Microbiol.">
        <title>The bacterial genus Collimonas: mycophagy, weathering and other adaptive solutions to life in oligotrophic soil environments.</title>
        <authorList>
            <person name="Leveau J.H."/>
            <person name="Uroz S."/>
            <person name="de Boer W."/>
        </authorList>
    </citation>
    <scope>NUCLEOTIDE SEQUENCE [LARGE SCALE GENOMIC DNA]</scope>
    <source>
        <strain evidence="1 2">Ter331</strain>
    </source>
</reference>
<dbReference type="NCBIfam" id="TIGR02683">
    <property type="entry name" value="upstrm_HI1419"/>
    <property type="match status" value="1"/>
</dbReference>
<evidence type="ECO:0008006" key="3">
    <source>
        <dbReference type="Google" id="ProtNLM"/>
    </source>
</evidence>
<reference evidence="1 2" key="1">
    <citation type="journal article" date="2004" name="Environ. Microbiol.">
        <title>Phylogeny-function analysis of (meta)genomic libraries: screening for expression of ribosomal RNA genes by large-insert library fluorescent in situ hybridization (LIL-FISH).</title>
        <authorList>
            <person name="Leveau J.H."/>
            <person name="Gerards S."/>
            <person name="de Boer W."/>
            <person name="van Veen J.A."/>
        </authorList>
    </citation>
    <scope>NUCLEOTIDE SEQUENCE [LARGE SCALE GENOMIC DNA]</scope>
    <source>
        <strain evidence="1 2">Ter331</strain>
    </source>
</reference>
<protein>
    <recommendedName>
        <fullName evidence="3">Addiction module killer protein</fullName>
    </recommendedName>
</protein>
<dbReference type="eggNOG" id="COG3657">
    <property type="taxonomic scope" value="Bacteria"/>
</dbReference>
<sequence length="98" mass="11005">MSVKIIQTTPIFDHWFASLRDRSAKVRIQMRIDRAELGNFGDCAPVGEGVSEMRIHFGCGYRIYFVQRGDEMVVLLAGGGKSTQSKDVKMALKLARKL</sequence>
<reference evidence="1 2" key="5">
    <citation type="journal article" date="2011" name="ISME J.">
        <title>Dual transcriptional profiling of a bacterial/fungal confrontation: Collimonas fungivorans versus Aspergillus niger.</title>
        <authorList>
            <person name="Mela F."/>
            <person name="Fritsche K."/>
            <person name="de Boer W."/>
            <person name="van Veen J.A."/>
            <person name="de Graaff L.H."/>
            <person name="van den Berg M."/>
            <person name="Leveau J.H."/>
        </authorList>
    </citation>
    <scope>NUCLEOTIDE SEQUENCE [LARGE SCALE GENOMIC DNA]</scope>
    <source>
        <strain evidence="1 2">Ter331</strain>
    </source>
</reference>
<keyword evidence="2" id="KW-1185">Reference proteome</keyword>
<dbReference type="PANTHER" id="PTHR41791">
    <property type="entry name" value="SSL7039 PROTEIN"/>
    <property type="match status" value="1"/>
</dbReference>
<organism evidence="1 2">
    <name type="scientific">Collimonas fungivorans (strain Ter331)</name>
    <dbReference type="NCBI Taxonomy" id="1005048"/>
    <lineage>
        <taxon>Bacteria</taxon>
        <taxon>Pseudomonadati</taxon>
        <taxon>Pseudomonadota</taxon>
        <taxon>Betaproteobacteria</taxon>
        <taxon>Burkholderiales</taxon>
        <taxon>Oxalobacteraceae</taxon>
        <taxon>Collimonas</taxon>
    </lineage>
</organism>
<name>G0ABC4_COLFT</name>
<reference evidence="1 2" key="2">
    <citation type="journal article" date="2006" name="J. Microbiol. Methods">
        <title>Genomic flank-sequencing of plasposon insertion sites for rapid identification of functional genes.</title>
        <authorList>
            <person name="Leveau J.H."/>
            <person name="Gerards S."/>
            <person name="Fritsche K."/>
            <person name="Zondag G."/>
            <person name="van Veen J.A."/>
        </authorList>
    </citation>
    <scope>NUCLEOTIDE SEQUENCE [LARGE SCALE GENOMIC DNA]</scope>
    <source>
        <strain evidence="1 2">Ter331</strain>
    </source>
</reference>
<dbReference type="AlphaFoldDB" id="G0ABC4"/>
<dbReference type="InterPro" id="IPR014056">
    <property type="entry name" value="TypeIITA-like_toxin_pred"/>
</dbReference>
<dbReference type="PIRSF" id="PIRSF028744">
    <property type="entry name" value="Addict_mod_HI1419"/>
    <property type="match status" value="1"/>
</dbReference>
<evidence type="ECO:0000313" key="2">
    <source>
        <dbReference type="Proteomes" id="UP000008392"/>
    </source>
</evidence>
<reference evidence="1 2" key="3">
    <citation type="journal article" date="2008" name="FEMS Microbiol. Ecol.">
        <title>Identification and characterization of genes underlying chitinolysis in Collimonas fungivorans Ter331.</title>
        <authorList>
            <person name="Fritsche K."/>
            <person name="de Boer W."/>
            <person name="Gerards S."/>
            <person name="van den Berg M."/>
            <person name="van Veen J.A."/>
            <person name="Leveau J.H."/>
        </authorList>
    </citation>
    <scope>NUCLEOTIDE SEQUENCE [LARGE SCALE GENOMIC DNA]</scope>
    <source>
        <strain evidence="1 2">Ter331</strain>
    </source>
</reference>
<accession>G0ABC4</accession>
<dbReference type="EMBL" id="CP002745">
    <property type="protein sequence ID" value="AEK61330.1"/>
    <property type="molecule type" value="Genomic_DNA"/>
</dbReference>
<dbReference type="PANTHER" id="PTHR41791:SF1">
    <property type="entry name" value="SSL7039 PROTEIN"/>
    <property type="match status" value="1"/>
</dbReference>
<dbReference type="KEGG" id="cfu:CFU_1498"/>
<proteinExistence type="predicted"/>
<evidence type="ECO:0000313" key="1">
    <source>
        <dbReference type="EMBL" id="AEK61330.1"/>
    </source>
</evidence>
<dbReference type="STRING" id="1005048.CFU_1498"/>
<reference evidence="2" key="6">
    <citation type="submission" date="2011-05" db="EMBL/GenBank/DDBJ databases">
        <title>Complete sequence of Collimonas fungivorans Ter331.</title>
        <authorList>
            <person name="Leveau J.H."/>
        </authorList>
    </citation>
    <scope>NUCLEOTIDE SEQUENCE [LARGE SCALE GENOMIC DNA]</scope>
    <source>
        <strain evidence="2">Ter331</strain>
    </source>
</reference>